<dbReference type="GO" id="GO:0022904">
    <property type="term" value="P:respiratory electron transport chain"/>
    <property type="evidence" value="ECO:0007669"/>
    <property type="project" value="InterPro"/>
</dbReference>
<proteinExistence type="predicted"/>
<gene>
    <name evidence="1" type="ORF">NC653_037852</name>
</gene>
<name>A0AAD6PSN1_9ROSI</name>
<dbReference type="Proteomes" id="UP001164929">
    <property type="component" value="Chromosome 17"/>
</dbReference>
<dbReference type="SUPFAM" id="SSF81342">
    <property type="entry name" value="Transmembrane di-heme cytochromes"/>
    <property type="match status" value="1"/>
</dbReference>
<keyword evidence="2" id="KW-1185">Reference proteome</keyword>
<sequence>MHYTPYVDLAIISVEHGMRDVEGGWLLR</sequence>
<dbReference type="GO" id="GO:0016020">
    <property type="term" value="C:membrane"/>
    <property type="evidence" value="ECO:0007669"/>
    <property type="project" value="InterPro"/>
</dbReference>
<dbReference type="InterPro" id="IPR016174">
    <property type="entry name" value="Di-haem_cyt_TM"/>
</dbReference>
<dbReference type="AlphaFoldDB" id="A0AAD6PSN1"/>
<dbReference type="EMBL" id="JAQIZT010000017">
    <property type="protein sequence ID" value="KAJ6959620.1"/>
    <property type="molecule type" value="Genomic_DNA"/>
</dbReference>
<organism evidence="1 2">
    <name type="scientific">Populus alba x Populus x berolinensis</name>
    <dbReference type="NCBI Taxonomy" id="444605"/>
    <lineage>
        <taxon>Eukaryota</taxon>
        <taxon>Viridiplantae</taxon>
        <taxon>Streptophyta</taxon>
        <taxon>Embryophyta</taxon>
        <taxon>Tracheophyta</taxon>
        <taxon>Spermatophyta</taxon>
        <taxon>Magnoliopsida</taxon>
        <taxon>eudicotyledons</taxon>
        <taxon>Gunneridae</taxon>
        <taxon>Pentapetalae</taxon>
        <taxon>rosids</taxon>
        <taxon>fabids</taxon>
        <taxon>Malpighiales</taxon>
        <taxon>Salicaceae</taxon>
        <taxon>Saliceae</taxon>
        <taxon>Populus</taxon>
    </lineage>
</organism>
<evidence type="ECO:0000313" key="1">
    <source>
        <dbReference type="EMBL" id="KAJ6959620.1"/>
    </source>
</evidence>
<accession>A0AAD6PSN1</accession>
<evidence type="ECO:0000313" key="2">
    <source>
        <dbReference type="Proteomes" id="UP001164929"/>
    </source>
</evidence>
<dbReference type="InterPro" id="IPR027387">
    <property type="entry name" value="Cytb/b6-like_sf"/>
</dbReference>
<comment type="caution">
    <text evidence="1">The sequence shown here is derived from an EMBL/GenBank/DDBJ whole genome shotgun (WGS) entry which is preliminary data.</text>
</comment>
<dbReference type="Gene3D" id="1.20.810.10">
    <property type="entry name" value="Cytochrome Bc1 Complex, Chain C"/>
    <property type="match status" value="1"/>
</dbReference>
<reference evidence="1" key="1">
    <citation type="journal article" date="2023" name="Mol. Ecol. Resour.">
        <title>Chromosome-level genome assembly of a triploid poplar Populus alba 'Berolinensis'.</title>
        <authorList>
            <person name="Chen S."/>
            <person name="Yu Y."/>
            <person name="Wang X."/>
            <person name="Wang S."/>
            <person name="Zhang T."/>
            <person name="Zhou Y."/>
            <person name="He R."/>
            <person name="Meng N."/>
            <person name="Wang Y."/>
            <person name="Liu W."/>
            <person name="Liu Z."/>
            <person name="Liu J."/>
            <person name="Guo Q."/>
            <person name="Huang H."/>
            <person name="Sederoff R.R."/>
            <person name="Wang G."/>
            <person name="Qu G."/>
            <person name="Chen S."/>
        </authorList>
    </citation>
    <scope>NUCLEOTIDE SEQUENCE</scope>
    <source>
        <strain evidence="1">SC-2020</strain>
    </source>
</reference>
<protein>
    <submittedName>
        <fullName evidence="1">Uncharacterized protein</fullName>
    </submittedName>
</protein>